<dbReference type="SUPFAM" id="SSF58113">
    <property type="entry name" value="Apolipoprotein A-I"/>
    <property type="match status" value="1"/>
</dbReference>
<reference evidence="5" key="1">
    <citation type="submission" date="2016-10" db="EMBL/GenBank/DDBJ databases">
        <authorList>
            <person name="Benchimol M."/>
            <person name="Almeida L.G."/>
            <person name="Vasconcelos A.T."/>
            <person name="Perreira-Neves A."/>
            <person name="Rosa I.A."/>
            <person name="Tasca T."/>
            <person name="Bogo M.R."/>
            <person name="de Souza W."/>
        </authorList>
    </citation>
    <scope>NUCLEOTIDE SEQUENCE [LARGE SCALE GENOMIC DNA]</scope>
    <source>
        <strain evidence="5">K</strain>
    </source>
</reference>
<evidence type="ECO:0000256" key="1">
    <source>
        <dbReference type="SAM" id="Coils"/>
    </source>
</evidence>
<accession>A0A1J4K6S2</accession>
<dbReference type="RefSeq" id="XP_068360019.1">
    <property type="nucleotide sequence ID" value="XM_068504060.1"/>
</dbReference>
<evidence type="ECO:0000313" key="6">
    <source>
        <dbReference type="Proteomes" id="UP000179807"/>
    </source>
</evidence>
<proteinExistence type="predicted"/>
<dbReference type="PANTHER" id="PTHR21444">
    <property type="entry name" value="COILED-COIL DOMAIN-CONTAINING PROTEIN 180"/>
    <property type="match status" value="1"/>
</dbReference>
<feature type="region of interest" description="Disordered" evidence="2">
    <location>
        <begin position="542"/>
        <end position="572"/>
    </location>
</feature>
<feature type="coiled-coil region" evidence="1">
    <location>
        <begin position="373"/>
        <end position="418"/>
    </location>
</feature>
<dbReference type="InterPro" id="IPR028089">
    <property type="entry name" value="DUF4455"/>
</dbReference>
<feature type="coiled-coil region" evidence="1">
    <location>
        <begin position="799"/>
        <end position="834"/>
    </location>
</feature>
<dbReference type="EMBL" id="MLAK01000712">
    <property type="protein sequence ID" value="OHT06883.1"/>
    <property type="molecule type" value="Genomic_DNA"/>
</dbReference>
<dbReference type="GeneID" id="94838764"/>
<evidence type="ECO:0000259" key="4">
    <source>
        <dbReference type="Pfam" id="PF14644"/>
    </source>
</evidence>
<dbReference type="Pfam" id="PF14644">
    <property type="entry name" value="DUF4456"/>
    <property type="match status" value="1"/>
</dbReference>
<feature type="coiled-coil region" evidence="1">
    <location>
        <begin position="292"/>
        <end position="319"/>
    </location>
</feature>
<sequence length="1398" mass="162201">MNEVSSLPKLGSDQHSSTAGPLANYQGSISEQLMRIIGRLQYSVRIVADKTMEKLSARMAEYRKKYDDSCSRSKAIIESISTTFDSFDDLRQQLKINGDNILVELESLKKDSFLIYNESINEIKPFVDHAYMISKEILPQVPPNIAERLPAEISRLNTNFLKTKQDLTKVLFQVEANTRNSIQNNIIEFEKVKDKWKNHRFSNLVTKAKNQLDPTKFVDFGPLYTDFHKEQANFTLCFRKLLTNVTLLLPPDNFSEMDYEEWSKEVDEVIECHNNFIKTFEAKFIEVVTTQMNINSDLINQLEKELVELRNENEANFALSEIYPLFKATQKLNNTLLDKIQKYWEHRKSCIQKAFDSIRTFLKPLVELTHKFSNEMNKFKEKEQNKIDKLKEKSNETLESLETKLSNAKKSIATSVTEKNIEIQVRQCKKILSQIDDEYHQIYQQLISIYDGYPTSVNDLFNEIEEEVIEHLQLKKVEGIILPSSRLNDSRNSTKRPPVRKKINQSPTKTKTIVVEGAKFEQEEPIVIIPVFDDFIDDPVLPQVSSKDKKQQRKKPGPPKKITSKGSRGSLRKDDCEDIVMPEFVLVDVIPKVDDMISVYVYAPAPEEIAEWKDEILIRVMQYIYSDFKAALNWANDEKRRDDLANELNERMRVHMPRMSSIELNIAETRAFKIQSRQVQLDSFLKRQSSHFNSSFTNIQGTLTKLYDKINNECENLRKFIDDLSSVKSSQGFSVLNQNKTIAEHKFNAHFEDYCKQQIKEIDDFINYFVQSNERYMETVVMKDDSYSEEEREATTTTFQKMNEQINLLQANLKNTAEQNKEKVETNKNQILEEYETASPNHMADVAFIENIATLSQEYKHKYESLLFQNHAMERELQHAIDVASDSGKGNRKDHQKIIDTIFVSMEELRQKLIYRGIYLKQLKSKMSSDKINLITNLGPASIFDTTALLSESGTSSKKVSRPTSKHGNNESGRKSRSKSSKSGKRPLQGKKSMNQIIVPVSEKKSTNPATFKGKLETLRQNFLKSAVILISDYYGTFKTRKFPITRTEQIPEGQQEFVDKMSETWGNTISSVKSVLKKSNAAYRLHVVSSTEVIRILETIIYEVISDYYDSESEEMKIKIKETFEKDFSSLLNERNSNRSRMNPKIADNNCAQEFDDLVLEEEERNKRELKRIADFAYQMIECEKNAMNNFMVHLPPIVQCNLNLLDKFVIAEDLTTGKLENVPRKTMKEMLKDKQRLSGQNLNSSNRPFKQREWPELNVIMKPILNIQNNFPDISGNEDQPTPQETRRSSGKRKRRLEKNEIKAQASLKQLETLENVPTGIVSLETPIHRATIIARNECYNNYEKRLSERLNNLKNYVNQLETANKTNYAFWLQTVHELKPKYEFPENPSRPNSKK</sequence>
<gene>
    <name evidence="5" type="ORF">TRFO_24984</name>
</gene>
<feature type="region of interest" description="Disordered" evidence="2">
    <location>
        <begin position="1"/>
        <end position="21"/>
    </location>
</feature>
<organism evidence="5 6">
    <name type="scientific">Tritrichomonas foetus</name>
    <dbReference type="NCBI Taxonomy" id="1144522"/>
    <lineage>
        <taxon>Eukaryota</taxon>
        <taxon>Metamonada</taxon>
        <taxon>Parabasalia</taxon>
        <taxon>Tritrichomonadida</taxon>
        <taxon>Tritrichomonadidae</taxon>
        <taxon>Tritrichomonas</taxon>
    </lineage>
</organism>
<feature type="compositionally biased region" description="Basic residues" evidence="2">
    <location>
        <begin position="493"/>
        <end position="503"/>
    </location>
</feature>
<feature type="compositionally biased region" description="Polar residues" evidence="2">
    <location>
        <begin position="1272"/>
        <end position="1286"/>
    </location>
</feature>
<comment type="caution">
    <text evidence="5">The sequence shown here is derived from an EMBL/GenBank/DDBJ whole genome shotgun (WGS) entry which is preliminary data.</text>
</comment>
<keyword evidence="6" id="KW-1185">Reference proteome</keyword>
<protein>
    <recommendedName>
        <fullName evidence="7">DUF4456 domain-containing protein</fullName>
    </recommendedName>
</protein>
<feature type="region of interest" description="Disordered" evidence="2">
    <location>
        <begin position="1272"/>
        <end position="1300"/>
    </location>
</feature>
<feature type="region of interest" description="Disordered" evidence="2">
    <location>
        <begin position="954"/>
        <end position="1000"/>
    </location>
</feature>
<evidence type="ECO:0000259" key="3">
    <source>
        <dbReference type="Pfam" id="PF14643"/>
    </source>
</evidence>
<feature type="region of interest" description="Disordered" evidence="2">
    <location>
        <begin position="486"/>
        <end position="508"/>
    </location>
</feature>
<evidence type="ECO:0000256" key="2">
    <source>
        <dbReference type="SAM" id="MobiDB-lite"/>
    </source>
</evidence>
<dbReference type="PANTHER" id="PTHR21444:SF14">
    <property type="entry name" value="COILED-COIL DOMAIN-CONTAINING PROTEIN 180"/>
    <property type="match status" value="1"/>
</dbReference>
<keyword evidence="1" id="KW-0175">Coiled coil</keyword>
<dbReference type="InterPro" id="IPR027914">
    <property type="entry name" value="DUF4456"/>
</dbReference>
<feature type="domain" description="DUF4455" evidence="3">
    <location>
        <begin position="40"/>
        <end position="476"/>
    </location>
</feature>
<dbReference type="Pfam" id="PF14643">
    <property type="entry name" value="DUF4455"/>
    <property type="match status" value="1"/>
</dbReference>
<evidence type="ECO:0008006" key="7">
    <source>
        <dbReference type="Google" id="ProtNLM"/>
    </source>
</evidence>
<evidence type="ECO:0000313" key="5">
    <source>
        <dbReference type="EMBL" id="OHT06883.1"/>
    </source>
</evidence>
<feature type="compositionally biased region" description="Basic residues" evidence="2">
    <location>
        <begin position="975"/>
        <end position="989"/>
    </location>
</feature>
<dbReference type="Proteomes" id="UP000179807">
    <property type="component" value="Unassembled WGS sequence"/>
</dbReference>
<feature type="domain" description="DUF4456" evidence="4">
    <location>
        <begin position="1031"/>
        <end position="1234"/>
    </location>
</feature>
<name>A0A1J4K6S2_9EUKA</name>
<dbReference type="VEuPathDB" id="TrichDB:TRFO_24984"/>